<feature type="transmembrane region" description="Helical" evidence="7">
    <location>
        <begin position="429"/>
        <end position="450"/>
    </location>
</feature>
<evidence type="ECO:0000256" key="6">
    <source>
        <dbReference type="SAM" id="MobiDB-lite"/>
    </source>
</evidence>
<comment type="subcellular location">
    <subcellularLocation>
        <location evidence="1">Membrane</location>
        <topology evidence="1">Multi-pass membrane protein</topology>
    </subcellularLocation>
</comment>
<feature type="transmembrane region" description="Helical" evidence="7">
    <location>
        <begin position="541"/>
        <end position="562"/>
    </location>
</feature>
<evidence type="ECO:0000256" key="1">
    <source>
        <dbReference type="ARBA" id="ARBA00004141"/>
    </source>
</evidence>
<dbReference type="EMBL" id="OU015566">
    <property type="protein sequence ID" value="CAG5106590.1"/>
    <property type="molecule type" value="Genomic_DNA"/>
</dbReference>
<keyword evidence="5 7" id="KW-0472">Membrane</keyword>
<keyword evidence="3 7" id="KW-0812">Transmembrane</keyword>
<accession>A0ABN7T1Q0</accession>
<protein>
    <submittedName>
        <fullName evidence="8">Oidioi.mRNA.OKI2018_I69.chr1.g2910.t1.cds</fullName>
    </submittedName>
</protein>
<feature type="transmembrane region" description="Helical" evidence="7">
    <location>
        <begin position="499"/>
        <end position="520"/>
    </location>
</feature>
<evidence type="ECO:0000256" key="3">
    <source>
        <dbReference type="ARBA" id="ARBA00022692"/>
    </source>
</evidence>
<sequence length="581" mass="64396">MGLRQSTLYYCCTLNEGNCIQDDVCVVASGDNQEHSFCTQEACDYYNSYIEDGDSWNCDCCDLRYKPALNEQQQWILAMFSAIVGVLISYTSLTCLPILFSPRYAVFRVFLSSFTLTLLISMSIFELLPAAIGMDSCESAMWPHWPVHASIMYVAFWLFHSIDRVISVFGAEPAERHTYAESILSGLDFDEQRSRAQSDVSKSRMTVATLTVDVPEEEIKEEKKIEGTSFSKPKEQPKQINSRKSVLKKPRKTIGFLDVSDSPGYSSQGGFLNPSLAIEEDEMKELDENHNEEVYQQKKAKVIDTTRTTILRKTEAETRKSVRITERPSEIVEDNGQYWNESAGKNDDEVHKHGISWKNIKQISSTAWVIIVGDSIENIVHGIAIAAAYNSSFPAGIGISIAICAEEFLHKINDFAMVMASGMNTHEALLFNVLSSLPIFLGIVIGELLLHNIHRADDCDDICHSFGGDECKVDLGIEGGNEGPLVCDNPEQGFSRAHVHQYCAAAALGLTIYVAFGAVLGEANAAESNCQQSTKLSRAKILLLQQCAHIVGLGVCMCLVVLSPRSLFEYDLLDTDIADGY</sequence>
<feature type="transmembrane region" description="Helical" evidence="7">
    <location>
        <begin position="75"/>
        <end position="93"/>
    </location>
</feature>
<feature type="compositionally biased region" description="Basic and acidic residues" evidence="6">
    <location>
        <begin position="222"/>
        <end position="237"/>
    </location>
</feature>
<evidence type="ECO:0000313" key="9">
    <source>
        <dbReference type="Proteomes" id="UP001158576"/>
    </source>
</evidence>
<name>A0ABN7T1Q0_OIKDI</name>
<organism evidence="8 9">
    <name type="scientific">Oikopleura dioica</name>
    <name type="common">Tunicate</name>
    <dbReference type="NCBI Taxonomy" id="34765"/>
    <lineage>
        <taxon>Eukaryota</taxon>
        <taxon>Metazoa</taxon>
        <taxon>Chordata</taxon>
        <taxon>Tunicata</taxon>
        <taxon>Appendicularia</taxon>
        <taxon>Copelata</taxon>
        <taxon>Oikopleuridae</taxon>
        <taxon>Oikopleura</taxon>
    </lineage>
</organism>
<keyword evidence="4 7" id="KW-1133">Transmembrane helix</keyword>
<reference evidence="8 9" key="1">
    <citation type="submission" date="2021-04" db="EMBL/GenBank/DDBJ databases">
        <authorList>
            <person name="Bliznina A."/>
        </authorList>
    </citation>
    <scope>NUCLEOTIDE SEQUENCE [LARGE SCALE GENOMIC DNA]</scope>
</reference>
<feature type="transmembrane region" description="Helical" evidence="7">
    <location>
        <begin position="105"/>
        <end position="125"/>
    </location>
</feature>
<evidence type="ECO:0000256" key="7">
    <source>
        <dbReference type="SAM" id="Phobius"/>
    </source>
</evidence>
<proteinExistence type="inferred from homology"/>
<evidence type="ECO:0000256" key="5">
    <source>
        <dbReference type="ARBA" id="ARBA00023136"/>
    </source>
</evidence>
<dbReference type="Pfam" id="PF02535">
    <property type="entry name" value="Zip"/>
    <property type="match status" value="1"/>
</dbReference>
<feature type="region of interest" description="Disordered" evidence="6">
    <location>
        <begin position="222"/>
        <end position="245"/>
    </location>
</feature>
<comment type="similarity">
    <text evidence="2">Belongs to the ZIP transporter (TC 2.A.5) family.</text>
</comment>
<dbReference type="InterPro" id="IPR003689">
    <property type="entry name" value="ZIP"/>
</dbReference>
<dbReference type="InterPro" id="IPR050799">
    <property type="entry name" value="ZIP_Transporter"/>
</dbReference>
<feature type="transmembrane region" description="Helical" evidence="7">
    <location>
        <begin position="145"/>
        <end position="162"/>
    </location>
</feature>
<dbReference type="Proteomes" id="UP001158576">
    <property type="component" value="Chromosome 1"/>
</dbReference>
<gene>
    <name evidence="8" type="ORF">OKIOD_LOCUS11675</name>
</gene>
<evidence type="ECO:0000256" key="2">
    <source>
        <dbReference type="ARBA" id="ARBA00006939"/>
    </source>
</evidence>
<keyword evidence="9" id="KW-1185">Reference proteome</keyword>
<dbReference type="PANTHER" id="PTHR12191:SF37">
    <property type="entry name" value="ZINC TRANSPORTER FOI"/>
    <property type="match status" value="1"/>
</dbReference>
<dbReference type="PANTHER" id="PTHR12191">
    <property type="entry name" value="SOLUTE CARRIER FAMILY 39"/>
    <property type="match status" value="1"/>
</dbReference>
<evidence type="ECO:0000313" key="8">
    <source>
        <dbReference type="EMBL" id="CAG5106590.1"/>
    </source>
</evidence>
<evidence type="ECO:0000256" key="4">
    <source>
        <dbReference type="ARBA" id="ARBA00022989"/>
    </source>
</evidence>